<evidence type="ECO:0000313" key="1">
    <source>
        <dbReference type="EMBL" id="EKJ67862.1"/>
    </source>
</evidence>
<comment type="caution">
    <text evidence="1">The sequence shown here is derived from an EMBL/GenBank/DDBJ whole genome shotgun (WGS) entry which is preliminary data.</text>
</comment>
<reference evidence="1 2" key="1">
    <citation type="journal article" date="2012" name="PLoS Pathog.">
        <title>Comparative pathogenomics reveals horizontally acquired novel virulence genes in fungi infecting cereal hosts.</title>
        <authorList>
            <person name="Gardiner D.M."/>
            <person name="McDonald M.C."/>
            <person name="Covarelli L."/>
            <person name="Solomon P.S."/>
            <person name="Rusu A.G."/>
            <person name="Marshall M."/>
            <person name="Kazan K."/>
            <person name="Chakraborty S."/>
            <person name="McDonald B.A."/>
            <person name="Manners J.M."/>
        </authorList>
    </citation>
    <scope>NUCLEOTIDE SEQUENCE [LARGE SCALE GENOMIC DNA]</scope>
    <source>
        <strain evidence="1 2">CS3096</strain>
    </source>
</reference>
<dbReference type="HOGENOM" id="CLU_1578664_0_0_1"/>
<keyword evidence="2" id="KW-1185">Reference proteome</keyword>
<gene>
    <name evidence="1" type="ORF">FPSE_12010</name>
</gene>
<evidence type="ECO:0000313" key="2">
    <source>
        <dbReference type="Proteomes" id="UP000007978"/>
    </source>
</evidence>
<accession>K3V482</accession>
<organism evidence="1 2">
    <name type="scientific">Fusarium pseudograminearum (strain CS3096)</name>
    <name type="common">Wheat and barley crown-rot fungus</name>
    <dbReference type="NCBI Taxonomy" id="1028729"/>
    <lineage>
        <taxon>Eukaryota</taxon>
        <taxon>Fungi</taxon>
        <taxon>Dikarya</taxon>
        <taxon>Ascomycota</taxon>
        <taxon>Pezizomycotina</taxon>
        <taxon>Sordariomycetes</taxon>
        <taxon>Hypocreomycetidae</taxon>
        <taxon>Hypocreales</taxon>
        <taxon>Nectriaceae</taxon>
        <taxon>Fusarium</taxon>
    </lineage>
</organism>
<dbReference type="AlphaFoldDB" id="K3V482"/>
<dbReference type="EMBL" id="AFNW01000616">
    <property type="protein sequence ID" value="EKJ67862.1"/>
    <property type="molecule type" value="Genomic_DNA"/>
</dbReference>
<dbReference type="RefSeq" id="XP_009263402.1">
    <property type="nucleotide sequence ID" value="XM_009265127.1"/>
</dbReference>
<dbReference type="OrthoDB" id="5074008at2759"/>
<dbReference type="Proteomes" id="UP000007978">
    <property type="component" value="Chromosome 2"/>
</dbReference>
<sequence length="176" mass="20174">MPPRAVRDGSSSAQANDSLRWPGLYPEQAQIVINYLMDDDYRSERVPSGSHWDRQRLALHDAIYIHFNALERHLHGLMEHCAIEIVHIALSLPLLSFLCCITGYREWVHLNSGWFSPVMYHYIQYEMPDAAIGDVETFRALDFIDEYSRAVALLGPLFTAFDQLIYASRTGSGWLT</sequence>
<protein>
    <submittedName>
        <fullName evidence="1">Uncharacterized protein</fullName>
    </submittedName>
</protein>
<proteinExistence type="predicted"/>
<dbReference type="GeneID" id="20370627"/>
<name>K3V482_FUSPC</name>
<dbReference type="KEGG" id="fpu:FPSE_12010"/>